<feature type="compositionally biased region" description="Low complexity" evidence="1">
    <location>
        <begin position="9"/>
        <end position="22"/>
    </location>
</feature>
<evidence type="ECO:0000313" key="2">
    <source>
        <dbReference type="EMBL" id="KAJ1189079.1"/>
    </source>
</evidence>
<keyword evidence="3" id="KW-1185">Reference proteome</keyword>
<proteinExistence type="predicted"/>
<name>A0AAV7UJB7_PLEWA</name>
<evidence type="ECO:0000313" key="3">
    <source>
        <dbReference type="Proteomes" id="UP001066276"/>
    </source>
</evidence>
<protein>
    <submittedName>
        <fullName evidence="2">Uncharacterized protein</fullName>
    </submittedName>
</protein>
<reference evidence="2" key="1">
    <citation type="journal article" date="2022" name="bioRxiv">
        <title>Sequencing and chromosome-scale assembly of the giantPleurodeles waltlgenome.</title>
        <authorList>
            <person name="Brown T."/>
            <person name="Elewa A."/>
            <person name="Iarovenko S."/>
            <person name="Subramanian E."/>
            <person name="Araus A.J."/>
            <person name="Petzold A."/>
            <person name="Susuki M."/>
            <person name="Suzuki K.-i.T."/>
            <person name="Hayashi T."/>
            <person name="Toyoda A."/>
            <person name="Oliveira C."/>
            <person name="Osipova E."/>
            <person name="Leigh N.D."/>
            <person name="Simon A."/>
            <person name="Yun M.H."/>
        </authorList>
    </citation>
    <scope>NUCLEOTIDE SEQUENCE</scope>
    <source>
        <strain evidence="2">20211129_DDA</strain>
        <tissue evidence="2">Liver</tissue>
    </source>
</reference>
<dbReference type="AlphaFoldDB" id="A0AAV7UJB7"/>
<gene>
    <name evidence="2" type="ORF">NDU88_005830</name>
</gene>
<dbReference type="EMBL" id="JANPWB010000005">
    <property type="protein sequence ID" value="KAJ1189079.1"/>
    <property type="molecule type" value="Genomic_DNA"/>
</dbReference>
<accession>A0AAV7UJB7</accession>
<organism evidence="2 3">
    <name type="scientific">Pleurodeles waltl</name>
    <name type="common">Iberian ribbed newt</name>
    <dbReference type="NCBI Taxonomy" id="8319"/>
    <lineage>
        <taxon>Eukaryota</taxon>
        <taxon>Metazoa</taxon>
        <taxon>Chordata</taxon>
        <taxon>Craniata</taxon>
        <taxon>Vertebrata</taxon>
        <taxon>Euteleostomi</taxon>
        <taxon>Amphibia</taxon>
        <taxon>Batrachia</taxon>
        <taxon>Caudata</taxon>
        <taxon>Salamandroidea</taxon>
        <taxon>Salamandridae</taxon>
        <taxon>Pleurodelinae</taxon>
        <taxon>Pleurodeles</taxon>
    </lineage>
</organism>
<evidence type="ECO:0000256" key="1">
    <source>
        <dbReference type="SAM" id="MobiDB-lite"/>
    </source>
</evidence>
<feature type="region of interest" description="Disordered" evidence="1">
    <location>
        <begin position="1"/>
        <end position="36"/>
    </location>
</feature>
<comment type="caution">
    <text evidence="2">The sequence shown here is derived from an EMBL/GenBank/DDBJ whole genome shotgun (WGS) entry which is preliminary data.</text>
</comment>
<feature type="compositionally biased region" description="Basic and acidic residues" evidence="1">
    <location>
        <begin position="25"/>
        <end position="36"/>
    </location>
</feature>
<dbReference type="Proteomes" id="UP001066276">
    <property type="component" value="Chromosome 3_1"/>
</dbReference>
<sequence>MLDRRRPRGVGSRGPQRGRQPVTKTGERNQDRPERGRLLATLPRHSTARVWCCRPGAGIAASCLERRGARSAAPAARQ</sequence>